<dbReference type="EMBL" id="QGKY02001015">
    <property type="protein sequence ID" value="KAF2571199.1"/>
    <property type="molecule type" value="Genomic_DNA"/>
</dbReference>
<comment type="caution">
    <text evidence="1">The sequence shown here is derived from an EMBL/GenBank/DDBJ whole genome shotgun (WGS) entry which is preliminary data.</text>
</comment>
<reference evidence="1" key="1">
    <citation type="submission" date="2019-12" db="EMBL/GenBank/DDBJ databases">
        <title>Genome sequencing and annotation of Brassica cretica.</title>
        <authorList>
            <person name="Studholme D.J."/>
            <person name="Sarris P.F."/>
        </authorList>
    </citation>
    <scope>NUCLEOTIDE SEQUENCE</scope>
    <source>
        <strain evidence="1">PFS-102/07</strain>
        <tissue evidence="1">Leaf</tissue>
    </source>
</reference>
<sequence length="56" mass="6283">MLGLKLRMWLLRSGSRFSTLATFHSQDSLLSRSDTMRSLSCRVKGPKGLRVSSDVI</sequence>
<protein>
    <submittedName>
        <fullName evidence="1">Uncharacterized protein</fullName>
    </submittedName>
</protein>
<gene>
    <name evidence="1" type="ORF">F2Q70_00001475</name>
</gene>
<accession>A0A8S9IMV8</accession>
<name>A0A8S9IMV8_BRACR</name>
<dbReference type="AlphaFoldDB" id="A0A8S9IMV8"/>
<proteinExistence type="predicted"/>
<organism evidence="1">
    <name type="scientific">Brassica cretica</name>
    <name type="common">Mustard</name>
    <dbReference type="NCBI Taxonomy" id="69181"/>
    <lineage>
        <taxon>Eukaryota</taxon>
        <taxon>Viridiplantae</taxon>
        <taxon>Streptophyta</taxon>
        <taxon>Embryophyta</taxon>
        <taxon>Tracheophyta</taxon>
        <taxon>Spermatophyta</taxon>
        <taxon>Magnoliopsida</taxon>
        <taxon>eudicotyledons</taxon>
        <taxon>Gunneridae</taxon>
        <taxon>Pentapetalae</taxon>
        <taxon>rosids</taxon>
        <taxon>malvids</taxon>
        <taxon>Brassicales</taxon>
        <taxon>Brassicaceae</taxon>
        <taxon>Brassiceae</taxon>
        <taxon>Brassica</taxon>
    </lineage>
</organism>
<evidence type="ECO:0000313" key="1">
    <source>
        <dbReference type="EMBL" id="KAF2571199.1"/>
    </source>
</evidence>